<dbReference type="AlphaFoldDB" id="A0A1Y2IU41"/>
<dbReference type="EMBL" id="KZ084099">
    <property type="protein sequence ID" value="OSD03721.1"/>
    <property type="molecule type" value="Genomic_DNA"/>
</dbReference>
<dbReference type="InterPro" id="IPR020094">
    <property type="entry name" value="TruA/RsuA/RluB/E/F_N"/>
</dbReference>
<dbReference type="Gene3D" id="3.30.70.580">
    <property type="entry name" value="Pseudouridine synthase I, catalytic domain, N-terminal subdomain"/>
    <property type="match status" value="1"/>
</dbReference>
<gene>
    <name evidence="6" type="ORF">PYCCODRAFT_190974</name>
</gene>
<dbReference type="GO" id="GO:0005737">
    <property type="term" value="C:cytoplasm"/>
    <property type="evidence" value="ECO:0007669"/>
    <property type="project" value="TreeGrafter"/>
</dbReference>
<dbReference type="GO" id="GO:0005634">
    <property type="term" value="C:nucleus"/>
    <property type="evidence" value="ECO:0007669"/>
    <property type="project" value="TreeGrafter"/>
</dbReference>
<dbReference type="Gene3D" id="3.30.70.660">
    <property type="entry name" value="Pseudouridine synthase I, catalytic domain, C-terminal subdomain"/>
    <property type="match status" value="1"/>
</dbReference>
<keyword evidence="3" id="KW-0413">Isomerase</keyword>
<dbReference type="GO" id="GO:0003723">
    <property type="term" value="F:RNA binding"/>
    <property type="evidence" value="ECO:0007669"/>
    <property type="project" value="InterPro"/>
</dbReference>
<dbReference type="STRING" id="1353009.A0A1Y2IU41"/>
<dbReference type="Pfam" id="PF01416">
    <property type="entry name" value="PseudoU_synth_1"/>
    <property type="match status" value="1"/>
</dbReference>
<dbReference type="GO" id="GO:1990481">
    <property type="term" value="P:mRNA pseudouridine synthesis"/>
    <property type="evidence" value="ECO:0007669"/>
    <property type="project" value="TreeGrafter"/>
</dbReference>
<dbReference type="InterPro" id="IPR001406">
    <property type="entry name" value="PsdUridine_synth_TruA"/>
</dbReference>
<dbReference type="GO" id="GO:0031119">
    <property type="term" value="P:tRNA pseudouridine synthesis"/>
    <property type="evidence" value="ECO:0007669"/>
    <property type="project" value="TreeGrafter"/>
</dbReference>
<comment type="similarity">
    <text evidence="1">Belongs to the tRNA pseudouridine synthase TruA family.</text>
</comment>
<keyword evidence="2" id="KW-0819">tRNA processing</keyword>
<dbReference type="PANTHER" id="PTHR11142:SF5">
    <property type="entry name" value="TRNA PSEUDOURIDINE(38_39) SYNTHASE"/>
    <property type="match status" value="1"/>
</dbReference>
<feature type="region of interest" description="Disordered" evidence="4">
    <location>
        <begin position="39"/>
        <end position="58"/>
    </location>
</feature>
<name>A0A1Y2IU41_TRAC3</name>
<accession>A0A1Y2IU41</accession>
<feature type="region of interest" description="Disordered" evidence="4">
    <location>
        <begin position="512"/>
        <end position="532"/>
    </location>
</feature>
<dbReference type="InterPro" id="IPR020103">
    <property type="entry name" value="PsdUridine_synth_cat_dom_sf"/>
</dbReference>
<evidence type="ECO:0000313" key="7">
    <source>
        <dbReference type="Proteomes" id="UP000193067"/>
    </source>
</evidence>
<dbReference type="InterPro" id="IPR020095">
    <property type="entry name" value="PsdUridine_synth_TruA_C"/>
</dbReference>
<dbReference type="InterPro" id="IPR020097">
    <property type="entry name" value="PsdUridine_synth_TruA_a/b_dom"/>
</dbReference>
<sequence>MTGGSSYRLLRPYARFTRMEPYKNWSREELIARLQQLDPHHDRPRPSHPHQDALRKSKPFDFNAYPKRKIALKFTYNGIHYGGMEFQRDPVLPTVEGVLFDALVHTKLVDREGGLDGCGWQRCGRTDKGVSAGGQVVSLWVRSGSSSSKAAVSETSQASTEVQPSPSTEPEDTAEDGPGLEGDFGLMGDFDEPPTNASLSSNPPPPEAAEDDNASYIYKLNHILPPTIRILAWSPVADDFSARHSCRWRHYKYFFSPHGLDLAAMSDAAARLVGEHDFRNLCKIDPGKQLTVFTRRILHASIDPADPARPDGLHVFNLRGNAFLYNMVRHIMAVLLLVGTGLERPSVMSALLNVDPTHPLPPFRPGEPAPPVVQSKPEYIIADPLPLMLWECGYDAGALDWRVDRTAKAATAGDHAKSPIRGMLCAHERALIGAALEEHFLKAAEAHHARPRPYFPLGAPGVDVLPPGAMMSLPLGGGMVKRAATYTPLLERKRMMTPEEVNERYRLGRGAKRLERRAAAAADAGADEDVDE</sequence>
<dbReference type="Proteomes" id="UP000193067">
    <property type="component" value="Unassembled WGS sequence"/>
</dbReference>
<protein>
    <submittedName>
        <fullName evidence="6">tRNA pseudouridine synthase</fullName>
    </submittedName>
</protein>
<evidence type="ECO:0000256" key="3">
    <source>
        <dbReference type="ARBA" id="ARBA00023235"/>
    </source>
</evidence>
<reference evidence="6 7" key="1">
    <citation type="journal article" date="2015" name="Biotechnol. Biofuels">
        <title>Enhanced degradation of softwood versus hardwood by the white-rot fungus Pycnoporus coccineus.</title>
        <authorList>
            <person name="Couturier M."/>
            <person name="Navarro D."/>
            <person name="Chevret D."/>
            <person name="Henrissat B."/>
            <person name="Piumi F."/>
            <person name="Ruiz-Duenas F.J."/>
            <person name="Martinez A.T."/>
            <person name="Grigoriev I.V."/>
            <person name="Riley R."/>
            <person name="Lipzen A."/>
            <person name="Berrin J.G."/>
            <person name="Master E.R."/>
            <person name="Rosso M.N."/>
        </authorList>
    </citation>
    <scope>NUCLEOTIDE SEQUENCE [LARGE SCALE GENOMIC DNA]</scope>
    <source>
        <strain evidence="6 7">BRFM310</strain>
    </source>
</reference>
<feature type="compositionally biased region" description="Polar residues" evidence="4">
    <location>
        <begin position="157"/>
        <end position="168"/>
    </location>
</feature>
<evidence type="ECO:0000256" key="1">
    <source>
        <dbReference type="ARBA" id="ARBA00009375"/>
    </source>
</evidence>
<evidence type="ECO:0000256" key="2">
    <source>
        <dbReference type="ARBA" id="ARBA00022694"/>
    </source>
</evidence>
<evidence type="ECO:0000256" key="4">
    <source>
        <dbReference type="SAM" id="MobiDB-lite"/>
    </source>
</evidence>
<feature type="domain" description="Pseudouridine synthase I TruA alpha/beta" evidence="5">
    <location>
        <begin position="268"/>
        <end position="356"/>
    </location>
</feature>
<organism evidence="6 7">
    <name type="scientific">Trametes coccinea (strain BRFM310)</name>
    <name type="common">Pycnoporus coccineus</name>
    <dbReference type="NCBI Taxonomy" id="1353009"/>
    <lineage>
        <taxon>Eukaryota</taxon>
        <taxon>Fungi</taxon>
        <taxon>Dikarya</taxon>
        <taxon>Basidiomycota</taxon>
        <taxon>Agaricomycotina</taxon>
        <taxon>Agaricomycetes</taxon>
        <taxon>Polyporales</taxon>
        <taxon>Polyporaceae</taxon>
        <taxon>Trametes</taxon>
    </lineage>
</organism>
<feature type="region of interest" description="Disordered" evidence="4">
    <location>
        <begin position="148"/>
        <end position="211"/>
    </location>
</feature>
<dbReference type="HAMAP" id="MF_00171">
    <property type="entry name" value="TruA"/>
    <property type="match status" value="1"/>
</dbReference>
<evidence type="ECO:0000259" key="5">
    <source>
        <dbReference type="Pfam" id="PF01416"/>
    </source>
</evidence>
<dbReference type="OrthoDB" id="25767at2759"/>
<keyword evidence="7" id="KW-1185">Reference proteome</keyword>
<dbReference type="SUPFAM" id="SSF55120">
    <property type="entry name" value="Pseudouridine synthase"/>
    <property type="match status" value="1"/>
</dbReference>
<evidence type="ECO:0000313" key="6">
    <source>
        <dbReference type="EMBL" id="OSD03721.1"/>
    </source>
</evidence>
<proteinExistence type="inferred from homology"/>
<dbReference type="PANTHER" id="PTHR11142">
    <property type="entry name" value="PSEUDOURIDYLATE SYNTHASE"/>
    <property type="match status" value="1"/>
</dbReference>
<dbReference type="GO" id="GO:0009982">
    <property type="term" value="F:pseudouridine synthase activity"/>
    <property type="evidence" value="ECO:0007669"/>
    <property type="project" value="InterPro"/>
</dbReference>